<keyword evidence="2" id="KW-1185">Reference proteome</keyword>
<evidence type="ECO:0000313" key="1">
    <source>
        <dbReference type="EnsemblPlants" id="AVESA.00010b.r2.1CG0082900.1.CDS"/>
    </source>
</evidence>
<name>A0ACD5TM10_AVESA</name>
<evidence type="ECO:0000313" key="2">
    <source>
        <dbReference type="Proteomes" id="UP001732700"/>
    </source>
</evidence>
<dbReference type="Proteomes" id="UP001732700">
    <property type="component" value="Chromosome 1C"/>
</dbReference>
<protein>
    <submittedName>
        <fullName evidence="1">Uncharacterized protein</fullName>
    </submittedName>
</protein>
<dbReference type="EnsemblPlants" id="AVESA.00010b.r2.1CG0082900.1">
    <property type="protein sequence ID" value="AVESA.00010b.r2.1CG0082900.1.CDS"/>
    <property type="gene ID" value="AVESA.00010b.r2.1CG0082900"/>
</dbReference>
<organism evidence="1 2">
    <name type="scientific">Avena sativa</name>
    <name type="common">Oat</name>
    <dbReference type="NCBI Taxonomy" id="4498"/>
    <lineage>
        <taxon>Eukaryota</taxon>
        <taxon>Viridiplantae</taxon>
        <taxon>Streptophyta</taxon>
        <taxon>Embryophyta</taxon>
        <taxon>Tracheophyta</taxon>
        <taxon>Spermatophyta</taxon>
        <taxon>Magnoliopsida</taxon>
        <taxon>Liliopsida</taxon>
        <taxon>Poales</taxon>
        <taxon>Poaceae</taxon>
        <taxon>BOP clade</taxon>
        <taxon>Pooideae</taxon>
        <taxon>Poodae</taxon>
        <taxon>Poeae</taxon>
        <taxon>Poeae Chloroplast Group 1 (Aveneae type)</taxon>
        <taxon>Aveninae</taxon>
        <taxon>Avena</taxon>
    </lineage>
</organism>
<proteinExistence type="predicted"/>
<reference evidence="1" key="1">
    <citation type="submission" date="2021-05" db="EMBL/GenBank/DDBJ databases">
        <authorList>
            <person name="Scholz U."/>
            <person name="Mascher M."/>
            <person name="Fiebig A."/>
        </authorList>
    </citation>
    <scope>NUCLEOTIDE SEQUENCE [LARGE SCALE GENOMIC DNA]</scope>
</reference>
<reference evidence="1" key="2">
    <citation type="submission" date="2025-09" db="UniProtKB">
        <authorList>
            <consortium name="EnsemblPlants"/>
        </authorList>
    </citation>
    <scope>IDENTIFICATION</scope>
</reference>
<sequence>MPGEDRIGALPDDLLHRVLSFLPSRQSVCTCVLARRWRNLWKSVPAVRLYQGERAVFFSSLLLLRDRAPLHLVEIISPDRDLQPRDAEFLLGYAGSCNVQVMRCVFTLSFLLPNMTLVCQQLTRLQISGVVFRDRTLDFSSCPVLDLLEVHHSQICAEKILCQSLTHLSMENCFFPLCVRTRISCPSLRAFRLVDNLGLTPFLERMPSLVVAFVKFEEDTEDRYDHCYNGGYDEACDDELCLACDHIDSEGNECVLLHGLAGAAELTVISAPEMIICTRDFKWRHMFGNLKTLHLSDWCLAADFSGLVYFLQQSPILERLTLVLKISKQQPIDRKDETYKQTKQSLISKNLKVVEIKYRVYDKRSREIWTILVSLLKTLVSLGVPLEHIKGPELCVV</sequence>
<accession>A0ACD5TM10</accession>